<feature type="transmembrane region" description="Helical" evidence="5">
    <location>
        <begin position="377"/>
        <end position="396"/>
    </location>
</feature>
<evidence type="ECO:0000256" key="3">
    <source>
        <dbReference type="ARBA" id="ARBA00022989"/>
    </source>
</evidence>
<name>A0A6A5URM4_9PLEO</name>
<dbReference type="EMBL" id="ML976733">
    <property type="protein sequence ID" value="KAF1967348.1"/>
    <property type="molecule type" value="Genomic_DNA"/>
</dbReference>
<dbReference type="AlphaFoldDB" id="A0A6A5URM4"/>
<feature type="transmembrane region" description="Helical" evidence="5">
    <location>
        <begin position="178"/>
        <end position="197"/>
    </location>
</feature>
<sequence length="556" mass="60638">MALGIIEPKSNEQPPGTVYLVDIANTSVEHQLEHAHFKHGMGKKQVIVLVPQPSEDPNDPLLWPAWKREIAFIVIFFNSIIFAACPGPMIAPATVALATQLEVPVKHIAELSGYQLLVVGALGPVVSVLAEKYGKRPQFLFASLFGAIGTGICIAGFGQSSLSKSYDVLLAGRMIQGLGTTAYESLAVAAVGDMFFLHQRGIRTSLLVLTTACLASFVSICAGHMFEVLGARNLFVVLLPLQLFGFVCSILFIPETQFRREEACKTTVIANREPLAVQEKVEASTHSITPEPSPSTTTPTIPKRTFAQDLRLTSGVYNHENVFKLLGRIFVHLLNPAIIWITLVAAILISFFVGTAYTLAQIFSPPPYSLTVSQNGYFFTGALIGGILGVVSGPLCDLSAKTLARKNAGVYEPEFRIPVNILAVTLLSIGWFVFAWALDHPFLHGGVYLCSFCYGAVCFGTSVAGTSTGLYILDAFPTFATELFILQMMLKNFLFYAFSTFINEFVATRGPAHMCRVWGIVTVCGFVTCVPMYVFGKLNRRWVGRAYVRFFGERGA</sequence>
<evidence type="ECO:0000313" key="7">
    <source>
        <dbReference type="Proteomes" id="UP000800036"/>
    </source>
</evidence>
<dbReference type="PANTHER" id="PTHR23502">
    <property type="entry name" value="MAJOR FACILITATOR SUPERFAMILY"/>
    <property type="match status" value="1"/>
</dbReference>
<evidence type="ECO:0000256" key="1">
    <source>
        <dbReference type="ARBA" id="ARBA00004141"/>
    </source>
</evidence>
<dbReference type="Gene3D" id="1.20.1250.20">
    <property type="entry name" value="MFS general substrate transporter like domains"/>
    <property type="match status" value="1"/>
</dbReference>
<keyword evidence="4 5" id="KW-0472">Membrane</keyword>
<feature type="transmembrane region" description="Helical" evidence="5">
    <location>
        <begin position="139"/>
        <end position="158"/>
    </location>
</feature>
<dbReference type="GO" id="GO:0022857">
    <property type="term" value="F:transmembrane transporter activity"/>
    <property type="evidence" value="ECO:0007669"/>
    <property type="project" value="InterPro"/>
</dbReference>
<feature type="transmembrane region" description="Helical" evidence="5">
    <location>
        <begin position="446"/>
        <end position="473"/>
    </location>
</feature>
<evidence type="ECO:0000256" key="2">
    <source>
        <dbReference type="ARBA" id="ARBA00022692"/>
    </source>
</evidence>
<dbReference type="InterPro" id="IPR036259">
    <property type="entry name" value="MFS_trans_sf"/>
</dbReference>
<reference evidence="6" key="1">
    <citation type="journal article" date="2020" name="Stud. Mycol.">
        <title>101 Dothideomycetes genomes: a test case for predicting lifestyles and emergence of pathogens.</title>
        <authorList>
            <person name="Haridas S."/>
            <person name="Albert R."/>
            <person name="Binder M."/>
            <person name="Bloem J."/>
            <person name="Labutti K."/>
            <person name="Salamov A."/>
            <person name="Andreopoulos B."/>
            <person name="Baker S."/>
            <person name="Barry K."/>
            <person name="Bills G."/>
            <person name="Bluhm B."/>
            <person name="Cannon C."/>
            <person name="Castanera R."/>
            <person name="Culley D."/>
            <person name="Daum C."/>
            <person name="Ezra D."/>
            <person name="Gonzalez J."/>
            <person name="Henrissat B."/>
            <person name="Kuo A."/>
            <person name="Liang C."/>
            <person name="Lipzen A."/>
            <person name="Lutzoni F."/>
            <person name="Magnuson J."/>
            <person name="Mondo S."/>
            <person name="Nolan M."/>
            <person name="Ohm R."/>
            <person name="Pangilinan J."/>
            <person name="Park H.-J."/>
            <person name="Ramirez L."/>
            <person name="Alfaro M."/>
            <person name="Sun H."/>
            <person name="Tritt A."/>
            <person name="Yoshinaga Y."/>
            <person name="Zwiers L.-H."/>
            <person name="Turgeon B."/>
            <person name="Goodwin S."/>
            <person name="Spatafora J."/>
            <person name="Crous P."/>
            <person name="Grigoriev I."/>
        </authorList>
    </citation>
    <scope>NUCLEOTIDE SEQUENCE</scope>
    <source>
        <strain evidence="6">CBS 107.79</strain>
    </source>
</reference>
<feature type="transmembrane region" description="Helical" evidence="5">
    <location>
        <begin position="417"/>
        <end position="434"/>
    </location>
</feature>
<dbReference type="PANTHER" id="PTHR23502:SF29">
    <property type="entry name" value="TRANSPORTER, PUTATIVE (AFU_ORTHOLOGUE AFUA_6G06680)-RELATED"/>
    <property type="match status" value="1"/>
</dbReference>
<feature type="transmembrane region" description="Helical" evidence="5">
    <location>
        <begin position="70"/>
        <end position="91"/>
    </location>
</feature>
<organism evidence="6 7">
    <name type="scientific">Bimuria novae-zelandiae CBS 107.79</name>
    <dbReference type="NCBI Taxonomy" id="1447943"/>
    <lineage>
        <taxon>Eukaryota</taxon>
        <taxon>Fungi</taxon>
        <taxon>Dikarya</taxon>
        <taxon>Ascomycota</taxon>
        <taxon>Pezizomycotina</taxon>
        <taxon>Dothideomycetes</taxon>
        <taxon>Pleosporomycetidae</taxon>
        <taxon>Pleosporales</taxon>
        <taxon>Massarineae</taxon>
        <taxon>Didymosphaeriaceae</taxon>
        <taxon>Bimuria</taxon>
    </lineage>
</organism>
<feature type="transmembrane region" description="Helical" evidence="5">
    <location>
        <begin position="206"/>
        <end position="226"/>
    </location>
</feature>
<evidence type="ECO:0000256" key="5">
    <source>
        <dbReference type="SAM" id="Phobius"/>
    </source>
</evidence>
<comment type="subcellular location">
    <subcellularLocation>
        <location evidence="1">Membrane</location>
        <topology evidence="1">Multi-pass membrane protein</topology>
    </subcellularLocation>
</comment>
<evidence type="ECO:0000313" key="6">
    <source>
        <dbReference type="EMBL" id="KAF1967348.1"/>
    </source>
</evidence>
<accession>A0A6A5URM4</accession>
<feature type="transmembrane region" description="Helical" evidence="5">
    <location>
        <begin position="111"/>
        <end position="130"/>
    </location>
</feature>
<dbReference type="GO" id="GO:0005886">
    <property type="term" value="C:plasma membrane"/>
    <property type="evidence" value="ECO:0007669"/>
    <property type="project" value="TreeGrafter"/>
</dbReference>
<evidence type="ECO:0000256" key="4">
    <source>
        <dbReference type="ARBA" id="ARBA00023136"/>
    </source>
</evidence>
<feature type="transmembrane region" description="Helical" evidence="5">
    <location>
        <begin position="517"/>
        <end position="535"/>
    </location>
</feature>
<keyword evidence="7" id="KW-1185">Reference proteome</keyword>
<feature type="transmembrane region" description="Helical" evidence="5">
    <location>
        <begin position="333"/>
        <end position="357"/>
    </location>
</feature>
<dbReference type="OrthoDB" id="2585655at2759"/>
<dbReference type="InterPro" id="IPR011701">
    <property type="entry name" value="MFS"/>
</dbReference>
<keyword evidence="3 5" id="KW-1133">Transmembrane helix</keyword>
<proteinExistence type="predicted"/>
<gene>
    <name evidence="6" type="ORF">BU23DRAFT_573241</name>
</gene>
<dbReference type="Pfam" id="PF07690">
    <property type="entry name" value="MFS_1"/>
    <property type="match status" value="1"/>
</dbReference>
<protein>
    <submittedName>
        <fullName evidence="6">MFS general substrate transporter</fullName>
    </submittedName>
</protein>
<keyword evidence="2 5" id="KW-0812">Transmembrane</keyword>
<dbReference type="SUPFAM" id="SSF103473">
    <property type="entry name" value="MFS general substrate transporter"/>
    <property type="match status" value="1"/>
</dbReference>
<dbReference type="Proteomes" id="UP000800036">
    <property type="component" value="Unassembled WGS sequence"/>
</dbReference>
<feature type="transmembrane region" description="Helical" evidence="5">
    <location>
        <begin position="232"/>
        <end position="253"/>
    </location>
</feature>